<feature type="domain" description="Schwannomin interacting protein 1 C-terminal" evidence="2">
    <location>
        <begin position="7"/>
        <end position="136"/>
    </location>
</feature>
<dbReference type="PANTHER" id="PTHR13103:SF2">
    <property type="entry name" value="IQCJ-SCHIP1 READTHROUGH TRANSCRIPT PROTEIN-RELATED"/>
    <property type="match status" value="1"/>
</dbReference>
<keyword evidence="4" id="KW-1185">Reference proteome</keyword>
<evidence type="ECO:0000256" key="1">
    <source>
        <dbReference type="ARBA" id="ARBA00023054"/>
    </source>
</evidence>
<evidence type="ECO:0000313" key="4">
    <source>
        <dbReference type="Proteomes" id="UP001152888"/>
    </source>
</evidence>
<dbReference type="GO" id="GO:0030054">
    <property type="term" value="C:cell junction"/>
    <property type="evidence" value="ECO:0007669"/>
    <property type="project" value="TreeGrafter"/>
</dbReference>
<name>A0A9P0LJ14_ACAOB</name>
<dbReference type="GO" id="GO:0005886">
    <property type="term" value="C:plasma membrane"/>
    <property type="evidence" value="ECO:0007669"/>
    <property type="project" value="TreeGrafter"/>
</dbReference>
<proteinExistence type="predicted"/>
<evidence type="ECO:0000313" key="3">
    <source>
        <dbReference type="EMBL" id="CAH1993247.1"/>
    </source>
</evidence>
<dbReference type="OrthoDB" id="6260144at2759"/>
<keyword evidence="1" id="KW-0175">Coiled coil</keyword>
<accession>A0A9P0LJ14</accession>
<protein>
    <recommendedName>
        <fullName evidence="2">Schwannomin interacting protein 1 C-terminal domain-containing protein</fullName>
    </recommendedName>
</protein>
<reference evidence="3" key="1">
    <citation type="submission" date="2022-03" db="EMBL/GenBank/DDBJ databases">
        <authorList>
            <person name="Sayadi A."/>
        </authorList>
    </citation>
    <scope>NUCLEOTIDE SEQUENCE</scope>
</reference>
<comment type="caution">
    <text evidence="3">The sequence shown here is derived from an EMBL/GenBank/DDBJ whole genome shotgun (WGS) entry which is preliminary data.</text>
</comment>
<dbReference type="EMBL" id="CAKOFQ010007168">
    <property type="protein sequence ID" value="CAH1993247.1"/>
    <property type="molecule type" value="Genomic_DNA"/>
</dbReference>
<dbReference type="Proteomes" id="UP001152888">
    <property type="component" value="Unassembled WGS sequence"/>
</dbReference>
<gene>
    <name evidence="3" type="ORF">ACAOBT_LOCUS21413</name>
</gene>
<sequence>MQNKSDRTNMTADKVSFTKQVNLQNEVKLAMAQVKQMARMQMEIESQFQQKSIITELIRHSLEKIGVSLPGGKRRLSRQILTEMNVAQLQVIANELHSEVETFNEALVGHLMERDDLHMEQDSMLVDLEDLTRYSSIVAATTDQVTI</sequence>
<organism evidence="3 4">
    <name type="scientific">Acanthoscelides obtectus</name>
    <name type="common">Bean weevil</name>
    <name type="synonym">Bruchus obtectus</name>
    <dbReference type="NCBI Taxonomy" id="200917"/>
    <lineage>
        <taxon>Eukaryota</taxon>
        <taxon>Metazoa</taxon>
        <taxon>Ecdysozoa</taxon>
        <taxon>Arthropoda</taxon>
        <taxon>Hexapoda</taxon>
        <taxon>Insecta</taxon>
        <taxon>Pterygota</taxon>
        <taxon>Neoptera</taxon>
        <taxon>Endopterygota</taxon>
        <taxon>Coleoptera</taxon>
        <taxon>Polyphaga</taxon>
        <taxon>Cucujiformia</taxon>
        <taxon>Chrysomeloidea</taxon>
        <taxon>Chrysomelidae</taxon>
        <taxon>Bruchinae</taxon>
        <taxon>Bruchini</taxon>
        <taxon>Acanthoscelides</taxon>
    </lineage>
</organism>
<dbReference type="Pfam" id="PF10148">
    <property type="entry name" value="SCHIP-1_C"/>
    <property type="match status" value="1"/>
</dbReference>
<dbReference type="PANTHER" id="PTHR13103">
    <property type="entry name" value="SCHWANNOMIN INTERACTING PROTEIN 1"/>
    <property type="match status" value="1"/>
</dbReference>
<dbReference type="InterPro" id="IPR039045">
    <property type="entry name" value="SCHIP_1"/>
</dbReference>
<dbReference type="InterPro" id="IPR015649">
    <property type="entry name" value="SCHIP_1_C"/>
</dbReference>
<evidence type="ECO:0000259" key="2">
    <source>
        <dbReference type="Pfam" id="PF10148"/>
    </source>
</evidence>
<dbReference type="GO" id="GO:0035332">
    <property type="term" value="P:positive regulation of hippo signaling"/>
    <property type="evidence" value="ECO:0007669"/>
    <property type="project" value="TreeGrafter"/>
</dbReference>
<dbReference type="AlphaFoldDB" id="A0A9P0LJ14"/>